<dbReference type="InterPro" id="IPR036676">
    <property type="entry name" value="PurM-like_C_sf"/>
</dbReference>
<feature type="binding site" evidence="2">
    <location>
        <position position="44"/>
    </location>
    <ligand>
        <name>Mg(2+)</name>
        <dbReference type="ChEBI" id="CHEBI:18420"/>
        <label>1</label>
    </ligand>
</feature>
<feature type="binding site" evidence="2">
    <location>
        <position position="73"/>
    </location>
    <ligand>
        <name>Mg(2+)</name>
        <dbReference type="ChEBI" id="CHEBI:18420"/>
        <label>4</label>
    </ligand>
</feature>
<dbReference type="GO" id="GO:0009030">
    <property type="term" value="F:thiamine-phosphate kinase activity"/>
    <property type="evidence" value="ECO:0007669"/>
    <property type="project" value="UniProtKB-UniRule"/>
</dbReference>
<keyword evidence="2" id="KW-0479">Metal-binding</keyword>
<keyword evidence="6" id="KW-1185">Reference proteome</keyword>
<dbReference type="InterPro" id="IPR010918">
    <property type="entry name" value="PurM-like_C_dom"/>
</dbReference>
<keyword evidence="2" id="KW-0547">Nucleotide-binding</keyword>
<keyword evidence="1 2" id="KW-0784">Thiamine biosynthesis</keyword>
<keyword evidence="2" id="KW-0067">ATP-binding</keyword>
<feature type="domain" description="PurM-like C-terminal" evidence="4">
    <location>
        <begin position="148"/>
        <end position="298"/>
    </location>
</feature>
<accession>A0A3D8MFQ4</accession>
<dbReference type="HAMAP" id="MF_02128">
    <property type="entry name" value="TMP_kinase"/>
    <property type="match status" value="1"/>
</dbReference>
<dbReference type="Pfam" id="PF02769">
    <property type="entry name" value="AIRS_C"/>
    <property type="match status" value="1"/>
</dbReference>
<feature type="binding site" evidence="2">
    <location>
        <position position="52"/>
    </location>
    <ligand>
        <name>substrate</name>
    </ligand>
</feature>
<keyword evidence="2" id="KW-0460">Magnesium</keyword>
<dbReference type="PANTHER" id="PTHR30270">
    <property type="entry name" value="THIAMINE-MONOPHOSPHATE KINASE"/>
    <property type="match status" value="1"/>
</dbReference>
<dbReference type="Gene3D" id="3.30.1330.10">
    <property type="entry name" value="PurM-like, N-terminal domain"/>
    <property type="match status" value="1"/>
</dbReference>
<organism evidence="5 6">
    <name type="scientific">Alteromonas aestuariivivens</name>
    <dbReference type="NCBI Taxonomy" id="1938339"/>
    <lineage>
        <taxon>Bacteria</taxon>
        <taxon>Pseudomonadati</taxon>
        <taxon>Pseudomonadota</taxon>
        <taxon>Gammaproteobacteria</taxon>
        <taxon>Alteromonadales</taxon>
        <taxon>Alteromonadaceae</taxon>
        <taxon>Alteromonas/Salinimonas group</taxon>
        <taxon>Alteromonas</taxon>
    </lineage>
</organism>
<reference evidence="6" key="1">
    <citation type="submission" date="2018-08" db="EMBL/GenBank/DDBJ databases">
        <authorList>
            <person name="Zhang J."/>
            <person name="Du Z.-J."/>
        </authorList>
    </citation>
    <scope>NUCLEOTIDE SEQUENCE [LARGE SCALE GENOMIC DNA]</scope>
    <source>
        <strain evidence="6">KCTC 52655</strain>
    </source>
</reference>
<dbReference type="SUPFAM" id="SSF55326">
    <property type="entry name" value="PurM N-terminal domain-like"/>
    <property type="match status" value="1"/>
</dbReference>
<comment type="catalytic activity">
    <reaction evidence="2">
        <text>thiamine phosphate + ATP = thiamine diphosphate + ADP</text>
        <dbReference type="Rhea" id="RHEA:15913"/>
        <dbReference type="ChEBI" id="CHEBI:30616"/>
        <dbReference type="ChEBI" id="CHEBI:37575"/>
        <dbReference type="ChEBI" id="CHEBI:58937"/>
        <dbReference type="ChEBI" id="CHEBI:456216"/>
        <dbReference type="EC" id="2.7.4.16"/>
    </reaction>
</comment>
<feature type="binding site" evidence="2">
    <location>
        <position position="28"/>
    </location>
    <ligand>
        <name>Mg(2+)</name>
        <dbReference type="ChEBI" id="CHEBI:18420"/>
        <label>3</label>
    </ligand>
</feature>
<dbReference type="GO" id="GO:0009228">
    <property type="term" value="P:thiamine biosynthetic process"/>
    <property type="evidence" value="ECO:0007669"/>
    <property type="project" value="UniProtKB-KW"/>
</dbReference>
<keyword evidence="2 5" id="KW-0808">Transferase</keyword>
<feature type="binding site" evidence="2">
    <location>
        <begin position="119"/>
        <end position="120"/>
    </location>
    <ligand>
        <name>ATP</name>
        <dbReference type="ChEBI" id="CHEBI:30616"/>
    </ligand>
</feature>
<sequence>MKEFDLIGRYFANGGYQRKDVLVGIGDDCAITTLAENQQLAITTDTLVAGVHFLRDAPARSVAHKAVAVNLSDLAAMGAEPAWISLSLSMPQMDEVWLAEFAEGLHELTQYYSVQLIGGDTVTGPLAMTITAQGFIPPGSELKRSAARPGDWIYVTGTLGDAGAGLAILKGEVEAQSPERDILVNRHLYPTPRVAAGTALRRTANACIDISDGMLADLGHILKASGCGATVHVDRLPISRALYQHAGAKQAYELALTSGDDYELLFTVSEEQRGNLETSLASTNVKATCIGQVTGQTGKVDLKLYDEPYQPPEKTGYQHEF</sequence>
<feature type="binding site" evidence="2">
    <location>
        <position position="73"/>
    </location>
    <ligand>
        <name>Mg(2+)</name>
        <dbReference type="ChEBI" id="CHEBI:18420"/>
        <label>3</label>
    </ligand>
</feature>
<feature type="binding site" evidence="2">
    <location>
        <position position="45"/>
    </location>
    <ligand>
        <name>Mg(2+)</name>
        <dbReference type="ChEBI" id="CHEBI:18420"/>
        <label>1</label>
    </ligand>
</feature>
<evidence type="ECO:0000313" key="5">
    <source>
        <dbReference type="EMBL" id="RDV29450.1"/>
    </source>
</evidence>
<feature type="binding site" evidence="2">
    <location>
        <position position="317"/>
    </location>
    <ligand>
        <name>substrate</name>
    </ligand>
</feature>
<name>A0A3D8MFQ4_9ALTE</name>
<dbReference type="PANTHER" id="PTHR30270:SF0">
    <property type="entry name" value="THIAMINE-MONOPHOSPHATE KINASE"/>
    <property type="match status" value="1"/>
</dbReference>
<comment type="miscellaneous">
    <text evidence="2">Reaction mechanism of ThiL seems to utilize a direct, inline transfer of the gamma-phosphate of ATP to TMP rather than a phosphorylated enzyme intermediate.</text>
</comment>
<dbReference type="EMBL" id="QRHA01000001">
    <property type="protein sequence ID" value="RDV29450.1"/>
    <property type="molecule type" value="Genomic_DNA"/>
</dbReference>
<dbReference type="Pfam" id="PF00586">
    <property type="entry name" value="AIRS"/>
    <property type="match status" value="1"/>
</dbReference>
<protein>
    <recommendedName>
        <fullName evidence="2">Thiamine-monophosphate kinase</fullName>
        <shortName evidence="2">TMP kinase</shortName>
        <shortName evidence="2">Thiamine-phosphate kinase</shortName>
        <ecNumber evidence="2">2.7.4.16</ecNumber>
    </recommendedName>
</protein>
<evidence type="ECO:0000259" key="3">
    <source>
        <dbReference type="Pfam" id="PF00586"/>
    </source>
</evidence>
<dbReference type="InterPro" id="IPR006283">
    <property type="entry name" value="ThiL-like"/>
</dbReference>
<dbReference type="SUPFAM" id="SSF56042">
    <property type="entry name" value="PurM C-terminal domain-like"/>
    <property type="match status" value="1"/>
</dbReference>
<feature type="binding site" evidence="2">
    <location>
        <position position="144"/>
    </location>
    <ligand>
        <name>ATP</name>
        <dbReference type="ChEBI" id="CHEBI:30616"/>
    </ligand>
</feature>
<feature type="binding site" evidence="2">
    <location>
        <position position="211"/>
    </location>
    <ligand>
        <name>ATP</name>
        <dbReference type="ChEBI" id="CHEBI:30616"/>
    </ligand>
</feature>
<dbReference type="Proteomes" id="UP000256561">
    <property type="component" value="Unassembled WGS sequence"/>
</dbReference>
<gene>
    <name evidence="2 5" type="primary">thiL</name>
    <name evidence="5" type="ORF">DXV75_02760</name>
</gene>
<feature type="binding site" evidence="2">
    <location>
        <position position="45"/>
    </location>
    <ligand>
        <name>Mg(2+)</name>
        <dbReference type="ChEBI" id="CHEBI:18420"/>
        <label>2</label>
    </ligand>
</feature>
<dbReference type="Gene3D" id="3.90.650.10">
    <property type="entry name" value="PurM-like C-terminal domain"/>
    <property type="match status" value="1"/>
</dbReference>
<feature type="binding site" evidence="2">
    <location>
        <position position="73"/>
    </location>
    <ligand>
        <name>Mg(2+)</name>
        <dbReference type="ChEBI" id="CHEBI:18420"/>
        <label>2</label>
    </ligand>
</feature>
<feature type="domain" description="PurM-like N-terminal" evidence="3">
    <location>
        <begin position="26"/>
        <end position="135"/>
    </location>
</feature>
<proteinExistence type="inferred from homology"/>
<dbReference type="GO" id="GO:0009229">
    <property type="term" value="P:thiamine diphosphate biosynthetic process"/>
    <property type="evidence" value="ECO:0007669"/>
    <property type="project" value="UniProtKB-UniRule"/>
</dbReference>
<dbReference type="GO" id="GO:0000287">
    <property type="term" value="F:magnesium ion binding"/>
    <property type="evidence" value="ECO:0007669"/>
    <property type="project" value="UniProtKB-UniRule"/>
</dbReference>
<evidence type="ECO:0000256" key="2">
    <source>
        <dbReference type="HAMAP-Rule" id="MF_02128"/>
    </source>
</evidence>
<dbReference type="OrthoDB" id="9802811at2"/>
<dbReference type="CDD" id="cd02194">
    <property type="entry name" value="ThiL"/>
    <property type="match status" value="1"/>
</dbReference>
<dbReference type="RefSeq" id="WP_115591769.1">
    <property type="nucleotide sequence ID" value="NZ_QRHA01000001.1"/>
</dbReference>
<dbReference type="InterPro" id="IPR036921">
    <property type="entry name" value="PurM-like_N_sf"/>
</dbReference>
<dbReference type="GO" id="GO:0005524">
    <property type="term" value="F:ATP binding"/>
    <property type="evidence" value="ECO:0007669"/>
    <property type="project" value="UniProtKB-UniRule"/>
</dbReference>
<feature type="binding site" evidence="2">
    <location>
        <position position="120"/>
    </location>
    <ligand>
        <name>Mg(2+)</name>
        <dbReference type="ChEBI" id="CHEBI:18420"/>
        <label>1</label>
    </ligand>
</feature>
<dbReference type="EC" id="2.7.4.16" evidence="2"/>
<dbReference type="AlphaFoldDB" id="A0A3D8MFQ4"/>
<feature type="binding site" evidence="2">
    <location>
        <position position="28"/>
    </location>
    <ligand>
        <name>Mg(2+)</name>
        <dbReference type="ChEBI" id="CHEBI:18420"/>
        <label>4</label>
    </ligand>
</feature>
<comment type="caution">
    <text evidence="5">The sequence shown here is derived from an EMBL/GenBank/DDBJ whole genome shotgun (WGS) entry which is preliminary data.</text>
</comment>
<dbReference type="NCBIfam" id="TIGR01379">
    <property type="entry name" value="thiL"/>
    <property type="match status" value="1"/>
</dbReference>
<comment type="similarity">
    <text evidence="2">Belongs to the thiamine-monophosphate kinase family.</text>
</comment>
<feature type="binding site" evidence="2">
    <location>
        <position position="43"/>
    </location>
    <ligand>
        <name>Mg(2+)</name>
        <dbReference type="ChEBI" id="CHEBI:18420"/>
        <label>4</label>
    </ligand>
</feature>
<evidence type="ECO:0000256" key="1">
    <source>
        <dbReference type="ARBA" id="ARBA00022977"/>
    </source>
</evidence>
<comment type="pathway">
    <text evidence="2">Cofactor biosynthesis; thiamine diphosphate biosynthesis; thiamine diphosphate from thiamine phosphate: step 1/1.</text>
</comment>
<dbReference type="InterPro" id="IPR016188">
    <property type="entry name" value="PurM-like_N"/>
</dbReference>
<comment type="caution">
    <text evidence="2">Lacks conserved residue(s) required for the propagation of feature annotation.</text>
</comment>
<evidence type="ECO:0000313" key="6">
    <source>
        <dbReference type="Proteomes" id="UP000256561"/>
    </source>
</evidence>
<keyword evidence="2 5" id="KW-0418">Kinase</keyword>
<feature type="binding site" evidence="2">
    <location>
        <position position="260"/>
    </location>
    <ligand>
        <name>substrate</name>
    </ligand>
</feature>
<dbReference type="PIRSF" id="PIRSF005303">
    <property type="entry name" value="Thiam_monoph_kin"/>
    <property type="match status" value="1"/>
</dbReference>
<feature type="binding site" evidence="2">
    <location>
        <position position="209"/>
    </location>
    <ligand>
        <name>Mg(2+)</name>
        <dbReference type="ChEBI" id="CHEBI:18420"/>
        <label>3</label>
    </ligand>
</feature>
<feature type="binding site" evidence="2">
    <location>
        <position position="212"/>
    </location>
    <ligand>
        <name>Mg(2+)</name>
        <dbReference type="ChEBI" id="CHEBI:18420"/>
        <label>5</label>
    </ligand>
</feature>
<dbReference type="UniPathway" id="UPA00060">
    <property type="reaction ID" value="UER00142"/>
</dbReference>
<evidence type="ECO:0000259" key="4">
    <source>
        <dbReference type="Pfam" id="PF02769"/>
    </source>
</evidence>
<comment type="function">
    <text evidence="2">Catalyzes the ATP-dependent phosphorylation of thiamine-monophosphate (TMP) to form thiamine-pyrophosphate (TPP), the active form of vitamin B1.</text>
</comment>